<reference evidence="1 2" key="1">
    <citation type="submission" date="2011-10" db="EMBL/GenBank/DDBJ databases">
        <title>The Improved High-Quality Draft genome of Leptonema illini DSM 21528.</title>
        <authorList>
            <consortium name="US DOE Joint Genome Institute (JGI-PGF)"/>
            <person name="Lucas S."/>
            <person name="Copeland A."/>
            <person name="Lapidus A."/>
            <person name="Glavina del Rio T."/>
            <person name="Dalin E."/>
            <person name="Tice H."/>
            <person name="Bruce D."/>
            <person name="Goodwin L."/>
            <person name="Pitluck S."/>
            <person name="Peters L."/>
            <person name="Mikhailova N."/>
            <person name="Held B."/>
            <person name="Kyrpides N."/>
            <person name="Mavromatis K."/>
            <person name="Ivanova N."/>
            <person name="Markowitz V."/>
            <person name="Cheng J.-F."/>
            <person name="Hugenholtz P."/>
            <person name="Woyke T."/>
            <person name="Wu D."/>
            <person name="Gronow S."/>
            <person name="Wellnitz S."/>
            <person name="Brambilla E.-M."/>
            <person name="Klenk H.-P."/>
            <person name="Eisen J.A."/>
        </authorList>
    </citation>
    <scope>NUCLEOTIDE SEQUENCE [LARGE SCALE GENOMIC DNA]</scope>
    <source>
        <strain evidence="1 2">DSM 21528</strain>
    </source>
</reference>
<dbReference type="Proteomes" id="UP000005737">
    <property type="component" value="Unassembled WGS sequence"/>
</dbReference>
<sequence length="434" mass="49476">MKLGPNGLMIDSFGELEAFFYALNLSGVLRLNEDLKDRQDKILIKEDIAVKQSQIDKLKEIRGAFNESFSIKLSSELVEIITNSLVGAIEQYVSEHPLFRRLYEEPGKRAFRYVFQALKHPRIAVSAYILKQQSPDHFAHLCRLGILSLGIALHLPMRLPRIHTTSFLMGFLSELPFPSRKVMLDAYDSSFALREVSEKAGMMASRLDAPVVVVEAIRSAQAFSELAQEIAGDADATKESRQIDSMENVLFFEESAEGDSDAHKDDERLIPVLAEILKFTRYVFFLFTKLEHSEHLIEEVSFRVAYNARKGFFNLDLVNPVLKRFREYELEYRSLMMLADIESRCPYRHSAWAYPKPRATQVICRHTVTSCPHLQNGWDLHVVSPQEAFGWIGASRRPVSKTRSGRGACKDSHKDTGLMQTFLSQAMRFFAPSD</sequence>
<name>H2CA26_9LEPT</name>
<accession>H2CA26</accession>
<evidence type="ECO:0000313" key="1">
    <source>
        <dbReference type="EMBL" id="EHQ05150.1"/>
    </source>
</evidence>
<dbReference type="STRING" id="183.GCA_002009735_00040"/>
<proteinExistence type="predicted"/>
<keyword evidence="2" id="KW-1185">Reference proteome</keyword>
<protein>
    <submittedName>
        <fullName evidence="1">Uncharacterized protein</fullName>
    </submittedName>
</protein>
<gene>
    <name evidence="1" type="ORF">Lepil_0445</name>
</gene>
<dbReference type="EMBL" id="JH597773">
    <property type="protein sequence ID" value="EHQ05150.1"/>
    <property type="molecule type" value="Genomic_DNA"/>
</dbReference>
<dbReference type="HOGENOM" id="CLU_1080951_0_0_12"/>
<organism evidence="1 2">
    <name type="scientific">Leptonema illini DSM 21528</name>
    <dbReference type="NCBI Taxonomy" id="929563"/>
    <lineage>
        <taxon>Bacteria</taxon>
        <taxon>Pseudomonadati</taxon>
        <taxon>Spirochaetota</taxon>
        <taxon>Spirochaetia</taxon>
        <taxon>Leptospirales</taxon>
        <taxon>Leptospiraceae</taxon>
        <taxon>Leptonema</taxon>
    </lineage>
</organism>
<evidence type="ECO:0000313" key="2">
    <source>
        <dbReference type="Proteomes" id="UP000005737"/>
    </source>
</evidence>
<dbReference type="AlphaFoldDB" id="H2CA26"/>